<gene>
    <name evidence="8" type="ORF">NYP84_07905</name>
</gene>
<keyword evidence="9" id="KW-1185">Reference proteome</keyword>
<protein>
    <recommendedName>
        <fullName evidence="3">N-acetylmuramoyl-L-alanine amidase</fullName>
        <ecNumber evidence="3">3.5.1.28</ecNumber>
    </recommendedName>
</protein>
<dbReference type="Gene3D" id="1.10.101.10">
    <property type="entry name" value="PGBD-like superfamily/PGBD"/>
    <property type="match status" value="1"/>
</dbReference>
<dbReference type="EC" id="3.5.1.28" evidence="3"/>
<evidence type="ECO:0000256" key="1">
    <source>
        <dbReference type="ARBA" id="ARBA00001561"/>
    </source>
</evidence>
<accession>A0ABY5XCD0</accession>
<dbReference type="Gene3D" id="3.40.80.10">
    <property type="entry name" value="Peptidoglycan recognition protein-like"/>
    <property type="match status" value="1"/>
</dbReference>
<keyword evidence="5" id="KW-0961">Cell wall biogenesis/degradation</keyword>
<dbReference type="InterPro" id="IPR051206">
    <property type="entry name" value="NAMLAA_amidase_2"/>
</dbReference>
<evidence type="ECO:0000256" key="5">
    <source>
        <dbReference type="ARBA" id="ARBA00023316"/>
    </source>
</evidence>
<evidence type="ECO:0000256" key="6">
    <source>
        <dbReference type="SAM" id="SignalP"/>
    </source>
</evidence>
<keyword evidence="6" id="KW-0732">Signal</keyword>
<evidence type="ECO:0000256" key="2">
    <source>
        <dbReference type="ARBA" id="ARBA00007553"/>
    </source>
</evidence>
<proteinExistence type="inferred from homology"/>
<comment type="similarity">
    <text evidence="2">Belongs to the N-acetylmuramoyl-L-alanine amidase 2 family.</text>
</comment>
<dbReference type="Pfam" id="PF01471">
    <property type="entry name" value="PG_binding_1"/>
    <property type="match status" value="1"/>
</dbReference>
<name>A0ABY5XCD0_ERWPY</name>
<feature type="chain" id="PRO_5045110956" description="N-acetylmuramoyl-L-alanine amidase" evidence="6">
    <location>
        <begin position="20"/>
        <end position="289"/>
    </location>
</feature>
<evidence type="ECO:0000313" key="9">
    <source>
        <dbReference type="Proteomes" id="UP001058553"/>
    </source>
</evidence>
<evidence type="ECO:0000256" key="3">
    <source>
        <dbReference type="ARBA" id="ARBA00011901"/>
    </source>
</evidence>
<dbReference type="InterPro" id="IPR036505">
    <property type="entry name" value="Amidase/PGRP_sf"/>
</dbReference>
<dbReference type="PANTHER" id="PTHR30417:SF1">
    <property type="entry name" value="N-ACETYLMURAMOYL-L-ALANINE AMIDASE AMID"/>
    <property type="match status" value="1"/>
</dbReference>
<dbReference type="PANTHER" id="PTHR30417">
    <property type="entry name" value="N-ACETYLMURAMOYL-L-ALANINE AMIDASE AMID"/>
    <property type="match status" value="1"/>
</dbReference>
<dbReference type="RefSeq" id="WP_012668043.1">
    <property type="nucleotide sequence ID" value="NZ_CP023567.1"/>
</dbReference>
<dbReference type="InterPro" id="IPR036365">
    <property type="entry name" value="PGBD-like_sf"/>
</dbReference>
<dbReference type="GeneID" id="92237107"/>
<dbReference type="InterPro" id="IPR002502">
    <property type="entry name" value="Amidase_domain"/>
</dbReference>
<comment type="catalytic activity">
    <reaction evidence="1">
        <text>Hydrolyzes the link between N-acetylmuramoyl residues and L-amino acid residues in certain cell-wall glycopeptides.</text>
        <dbReference type="EC" id="3.5.1.28"/>
    </reaction>
</comment>
<feature type="signal peptide" evidence="6">
    <location>
        <begin position="1"/>
        <end position="19"/>
    </location>
</feature>
<reference evidence="8" key="1">
    <citation type="submission" date="2022-07" db="EMBL/GenBank/DDBJ databases">
        <title>Genetic diversity of Erwinia pyrifoliae.</title>
        <authorList>
            <person name="Park D.S."/>
            <person name="Ham H."/>
        </authorList>
    </citation>
    <scope>NUCLEOTIDE SEQUENCE</scope>
    <source>
        <strain evidence="8">CP201486</strain>
    </source>
</reference>
<dbReference type="SUPFAM" id="SSF55846">
    <property type="entry name" value="N-acetylmuramoyl-L-alanine amidase-like"/>
    <property type="match status" value="1"/>
</dbReference>
<sequence length="289" mass="31443">MKKLTLAALALLLAGCVGGFRNGGNSPGYQLNSEHPSASQNERVRFLVLHYTAADDAESLRLLTQGGVSAHYLVPSAADPLMKQRTVYQLVPEDKRAWHAGVSNWNGCSNLNDSAIGIEIVHPGFIDNSSGRHWYPWDAQQVRLVASLAQDVIQRYAITPDNVVAHSDIAPGRKFDPGPLFPWQQLAEQGIGAWPDSSTVQRYLAGRSHYAAGSVRKIQTDLASYGYTIPQTGINDEKTRKAIAAFQMHFRPTNFSGVADAETEAIAAALVAKYRTASRTLLQESDAAL</sequence>
<evidence type="ECO:0000256" key="4">
    <source>
        <dbReference type="ARBA" id="ARBA00022801"/>
    </source>
</evidence>
<dbReference type="CDD" id="cd06583">
    <property type="entry name" value="PGRP"/>
    <property type="match status" value="1"/>
</dbReference>
<dbReference type="Proteomes" id="UP001058553">
    <property type="component" value="Chromosome"/>
</dbReference>
<dbReference type="SUPFAM" id="SSF47090">
    <property type="entry name" value="PGBD-like"/>
    <property type="match status" value="1"/>
</dbReference>
<evidence type="ECO:0000259" key="7">
    <source>
        <dbReference type="SMART" id="SM00644"/>
    </source>
</evidence>
<dbReference type="InterPro" id="IPR002477">
    <property type="entry name" value="Peptidoglycan-bd-like"/>
</dbReference>
<evidence type="ECO:0000313" key="8">
    <source>
        <dbReference type="EMBL" id="UWS35054.1"/>
    </source>
</evidence>
<dbReference type="InterPro" id="IPR036366">
    <property type="entry name" value="PGBDSf"/>
</dbReference>
<keyword evidence="4" id="KW-0378">Hydrolase</keyword>
<dbReference type="PROSITE" id="PS51257">
    <property type="entry name" value="PROKAR_LIPOPROTEIN"/>
    <property type="match status" value="1"/>
</dbReference>
<dbReference type="SMART" id="SM00644">
    <property type="entry name" value="Ami_2"/>
    <property type="match status" value="1"/>
</dbReference>
<organism evidence="8 9">
    <name type="scientific">Erwinia pyrifoliae</name>
    <dbReference type="NCBI Taxonomy" id="79967"/>
    <lineage>
        <taxon>Bacteria</taxon>
        <taxon>Pseudomonadati</taxon>
        <taxon>Pseudomonadota</taxon>
        <taxon>Gammaproteobacteria</taxon>
        <taxon>Enterobacterales</taxon>
        <taxon>Erwiniaceae</taxon>
        <taxon>Erwinia</taxon>
    </lineage>
</organism>
<feature type="domain" description="N-acetylmuramoyl-L-alanine amidase" evidence="7">
    <location>
        <begin position="32"/>
        <end position="178"/>
    </location>
</feature>
<dbReference type="Pfam" id="PF01510">
    <property type="entry name" value="Amidase_2"/>
    <property type="match status" value="1"/>
</dbReference>
<dbReference type="EMBL" id="CP103445">
    <property type="protein sequence ID" value="UWS35054.1"/>
    <property type="molecule type" value="Genomic_DNA"/>
</dbReference>